<dbReference type="eggNOG" id="ENOG502QR82">
    <property type="taxonomic scope" value="Eukaryota"/>
</dbReference>
<feature type="compositionally biased region" description="Low complexity" evidence="2">
    <location>
        <begin position="38"/>
        <end position="50"/>
    </location>
</feature>
<dbReference type="SUPFAM" id="SSF56784">
    <property type="entry name" value="HAD-like"/>
    <property type="match status" value="1"/>
</dbReference>
<comment type="subcellular location">
    <subcellularLocation>
        <location evidence="1">Mitochondrion inner membrane</location>
        <topology evidence="1">Single-pass membrane protein</topology>
    </subcellularLocation>
</comment>
<keyword evidence="5" id="KW-1185">Reference proteome</keyword>
<dbReference type="Pfam" id="PF03031">
    <property type="entry name" value="NIF"/>
    <property type="match status" value="1"/>
</dbReference>
<comment type="subunit">
    <text evidence="1">Component of the TIM23 complex.</text>
</comment>
<keyword evidence="1" id="KW-0813">Transport</keyword>
<dbReference type="Proteomes" id="UP000030689">
    <property type="component" value="Unassembled WGS sequence"/>
</dbReference>
<dbReference type="Gene3D" id="3.40.50.1000">
    <property type="entry name" value="HAD superfamily/HAD-like"/>
    <property type="match status" value="1"/>
</dbReference>
<dbReference type="GO" id="GO:0005744">
    <property type="term" value="C:TIM23 mitochondrial import inner membrane translocase complex"/>
    <property type="evidence" value="ECO:0007669"/>
    <property type="project" value="UniProtKB-UniRule"/>
</dbReference>
<protein>
    <recommendedName>
        <fullName evidence="1">Mitochondrial import inner membrane translocase subunit TIM50</fullName>
    </recommendedName>
</protein>
<evidence type="ECO:0000259" key="3">
    <source>
        <dbReference type="PROSITE" id="PS50969"/>
    </source>
</evidence>
<dbReference type="STRING" id="72664.V4MHD4"/>
<evidence type="ECO:0000313" key="4">
    <source>
        <dbReference type="EMBL" id="ESQ30726.1"/>
    </source>
</evidence>
<reference evidence="4 5" key="1">
    <citation type="journal article" date="2013" name="Front. Plant Sci.">
        <title>The Reference Genome of the Halophytic Plant Eutrema salsugineum.</title>
        <authorList>
            <person name="Yang R."/>
            <person name="Jarvis D.E."/>
            <person name="Chen H."/>
            <person name="Beilstein M.A."/>
            <person name="Grimwood J."/>
            <person name="Jenkins J."/>
            <person name="Shu S."/>
            <person name="Prochnik S."/>
            <person name="Xin M."/>
            <person name="Ma C."/>
            <person name="Schmutz J."/>
            <person name="Wing R.A."/>
            <person name="Mitchell-Olds T."/>
            <person name="Schumaker K.S."/>
            <person name="Wang X."/>
        </authorList>
    </citation>
    <scope>NUCLEOTIDE SEQUENCE [LARGE SCALE GENOMIC DNA]</scope>
</reference>
<dbReference type="InterPro" id="IPR050365">
    <property type="entry name" value="TIM50"/>
</dbReference>
<evidence type="ECO:0000256" key="1">
    <source>
        <dbReference type="RuleBase" id="RU365079"/>
    </source>
</evidence>
<sequence>MDISTSDAEQSFVCPDKSKTNSIIPQKKRTAKAVDLPQTSSKVQKTSTSESLDEDKFETRKEILVRDSIQDNVSVSRKKLLVLDLNGLLANIIDFKEASDQGLKGTTLKCRKIMIRRPFCKDFLRFCFEKFEVGIWSSRKKANVEDICTHLLEDFKGKLLFCWDMDKCTKTEASCLDNKNKKVVFKDLSLIWKKGDYSKSNTVLLDDSPYKALLNPPHTAIFPSTYNHGNENDTSLGDDGDLRLYLKKLVEAENVQEFIQKNPFGQEAIKEGNKDWQFYKEIKIIIGNNVFCTVGEIVKRLSLEQFR</sequence>
<dbReference type="PANTHER" id="PTHR12210">
    <property type="entry name" value="DULLARD PROTEIN PHOSPHATASE"/>
    <property type="match status" value="1"/>
</dbReference>
<dbReference type="InterPro" id="IPR036412">
    <property type="entry name" value="HAD-like_sf"/>
</dbReference>
<name>V4MHD4_EUTSA</name>
<keyword evidence="1" id="KW-0653">Protein transport</keyword>
<comment type="similarity">
    <text evidence="1">Belongs to the TIM50 family.</text>
</comment>
<evidence type="ECO:0000256" key="2">
    <source>
        <dbReference type="SAM" id="MobiDB-lite"/>
    </source>
</evidence>
<keyword evidence="1" id="KW-0811">Translocation</keyword>
<dbReference type="OrthoDB" id="1711508at2759"/>
<dbReference type="InterPro" id="IPR004274">
    <property type="entry name" value="FCP1_dom"/>
</dbReference>
<dbReference type="OMA" id="KFEVAIW"/>
<keyword evidence="1" id="KW-0496">Mitochondrion</keyword>
<dbReference type="EMBL" id="KI517809">
    <property type="protein sequence ID" value="ESQ30726.1"/>
    <property type="molecule type" value="Genomic_DNA"/>
</dbReference>
<comment type="function">
    <text evidence="1">Essential component of the TIM23 complex, a complex that mediates the translocation of transit peptide-containing proteins across the mitochondrial inner membrane.</text>
</comment>
<dbReference type="PROSITE" id="PS50969">
    <property type="entry name" value="FCP1"/>
    <property type="match status" value="1"/>
</dbReference>
<dbReference type="SMART" id="SM00577">
    <property type="entry name" value="CPDc"/>
    <property type="match status" value="1"/>
</dbReference>
<proteinExistence type="inferred from homology"/>
<feature type="region of interest" description="Disordered" evidence="2">
    <location>
        <begin position="1"/>
        <end position="53"/>
    </location>
</feature>
<evidence type="ECO:0000313" key="5">
    <source>
        <dbReference type="Proteomes" id="UP000030689"/>
    </source>
</evidence>
<dbReference type="Gramene" id="ESQ30726">
    <property type="protein sequence ID" value="ESQ30726"/>
    <property type="gene ID" value="EUTSA_v10012375mg"/>
</dbReference>
<dbReference type="AlphaFoldDB" id="V4MHD4"/>
<dbReference type="KEGG" id="eus:EUTSA_v10012375mg"/>
<accession>V4MHD4</accession>
<keyword evidence="1" id="KW-0809">Transit peptide</keyword>
<feature type="domain" description="FCP1 homology" evidence="3">
    <location>
        <begin position="74"/>
        <end position="249"/>
    </location>
</feature>
<dbReference type="GO" id="GO:0015031">
    <property type="term" value="P:protein transport"/>
    <property type="evidence" value="ECO:0007669"/>
    <property type="project" value="UniProtKB-KW"/>
</dbReference>
<gene>
    <name evidence="4" type="ORF">EUTSA_v10012375mg</name>
</gene>
<organism evidence="4 5">
    <name type="scientific">Eutrema salsugineum</name>
    <name type="common">Saltwater cress</name>
    <name type="synonym">Sisymbrium salsugineum</name>
    <dbReference type="NCBI Taxonomy" id="72664"/>
    <lineage>
        <taxon>Eukaryota</taxon>
        <taxon>Viridiplantae</taxon>
        <taxon>Streptophyta</taxon>
        <taxon>Embryophyta</taxon>
        <taxon>Tracheophyta</taxon>
        <taxon>Spermatophyta</taxon>
        <taxon>Magnoliopsida</taxon>
        <taxon>eudicotyledons</taxon>
        <taxon>Gunneridae</taxon>
        <taxon>Pentapetalae</taxon>
        <taxon>rosids</taxon>
        <taxon>malvids</taxon>
        <taxon>Brassicales</taxon>
        <taxon>Brassicaceae</taxon>
        <taxon>Eutremeae</taxon>
        <taxon>Eutrema</taxon>
    </lineage>
</organism>
<dbReference type="InterPro" id="IPR023214">
    <property type="entry name" value="HAD_sf"/>
</dbReference>